<protein>
    <submittedName>
        <fullName evidence="6">Glycosyltransferase, GT2 family</fullName>
    </submittedName>
</protein>
<evidence type="ECO:0000313" key="7">
    <source>
        <dbReference type="Proteomes" id="UP000191240"/>
    </source>
</evidence>
<evidence type="ECO:0000256" key="2">
    <source>
        <dbReference type="ARBA" id="ARBA00006739"/>
    </source>
</evidence>
<keyword evidence="3" id="KW-0328">Glycosyltransferase</keyword>
<dbReference type="AlphaFoldDB" id="A0A1M6EDJ9"/>
<comment type="pathway">
    <text evidence="1">Cell wall biogenesis; cell wall polysaccharide biosynthesis.</text>
</comment>
<dbReference type="PANTHER" id="PTHR43179">
    <property type="entry name" value="RHAMNOSYLTRANSFERASE WBBL"/>
    <property type="match status" value="1"/>
</dbReference>
<dbReference type="OrthoDB" id="9771846at2"/>
<evidence type="ECO:0000313" key="6">
    <source>
        <dbReference type="EMBL" id="SHI83534.1"/>
    </source>
</evidence>
<gene>
    <name evidence="6" type="ORF">SAMN02745671_01841</name>
</gene>
<dbReference type="Proteomes" id="UP000191240">
    <property type="component" value="Unassembled WGS sequence"/>
</dbReference>
<dbReference type="SUPFAM" id="SSF53448">
    <property type="entry name" value="Nucleotide-diphospho-sugar transferases"/>
    <property type="match status" value="1"/>
</dbReference>
<evidence type="ECO:0000259" key="5">
    <source>
        <dbReference type="Pfam" id="PF00535"/>
    </source>
</evidence>
<reference evidence="6 7" key="1">
    <citation type="submission" date="2016-11" db="EMBL/GenBank/DDBJ databases">
        <authorList>
            <person name="Jaros S."/>
            <person name="Januszkiewicz K."/>
            <person name="Wedrychowicz H."/>
        </authorList>
    </citation>
    <scope>NUCLEOTIDE SEQUENCE [LARGE SCALE GENOMIC DNA]</scope>
    <source>
        <strain evidence="6 7">DSM 3074</strain>
    </source>
</reference>
<evidence type="ECO:0000256" key="1">
    <source>
        <dbReference type="ARBA" id="ARBA00004776"/>
    </source>
</evidence>
<dbReference type="Gene3D" id="3.90.550.10">
    <property type="entry name" value="Spore Coat Polysaccharide Biosynthesis Protein SpsA, Chain A"/>
    <property type="match status" value="1"/>
</dbReference>
<dbReference type="EMBL" id="FQYW01000015">
    <property type="protein sequence ID" value="SHI83534.1"/>
    <property type="molecule type" value="Genomic_DNA"/>
</dbReference>
<keyword evidence="4 6" id="KW-0808">Transferase</keyword>
<dbReference type="CDD" id="cd04186">
    <property type="entry name" value="GT_2_like_c"/>
    <property type="match status" value="1"/>
</dbReference>
<comment type="similarity">
    <text evidence="2">Belongs to the glycosyltransferase 2 family.</text>
</comment>
<accession>A0A1M6EDJ9</accession>
<sequence length="379" mass="43487">MMGLKTSIVILNYNTIDYIQSCVESIRAFTEEGHYEIIIVDNGSKDGSVEWLKEQSDLKCIFNEENVGFPKGCNQGMTIATGTEIMLLNSDVIVTPRWHEQMIKALYSSDDVGAVSCITNSCSNHQQIPVPYKTVDIDELLDFAEKHNHSNPALWTMHFTLVGFCYMFRRSIYDELGDLDERFTPGNYEDDDYSFRIMKAGNKLLLCRDTFIHHYGSGSFVKKRTPAEEREHIKKYNALLEKNFGYFQQKWHVRDNLYKSIGPSVVALNDYIKPNQRVLIIARSRLMYICFLLSQGKNLRVDYLTDNTLDYDLMHHHCNIILCDDLVDGVNKLNSKYSGILISNTISDYSNMARLRNIISKYGDGAVIEENSIAKRGIK</sequence>
<dbReference type="Pfam" id="PF00535">
    <property type="entry name" value="Glycos_transf_2"/>
    <property type="match status" value="1"/>
</dbReference>
<dbReference type="GO" id="GO:0016757">
    <property type="term" value="F:glycosyltransferase activity"/>
    <property type="evidence" value="ECO:0007669"/>
    <property type="project" value="UniProtKB-KW"/>
</dbReference>
<proteinExistence type="inferred from homology"/>
<dbReference type="InterPro" id="IPR001173">
    <property type="entry name" value="Glyco_trans_2-like"/>
</dbReference>
<evidence type="ECO:0000256" key="3">
    <source>
        <dbReference type="ARBA" id="ARBA00022676"/>
    </source>
</evidence>
<dbReference type="RefSeq" id="WP_080325966.1">
    <property type="nucleotide sequence ID" value="NZ_FQYW01000015.1"/>
</dbReference>
<evidence type="ECO:0000256" key="4">
    <source>
        <dbReference type="ARBA" id="ARBA00022679"/>
    </source>
</evidence>
<organism evidence="6 7">
    <name type="scientific">Anaerovibrio lipolyticus DSM 3074</name>
    <dbReference type="NCBI Taxonomy" id="1120997"/>
    <lineage>
        <taxon>Bacteria</taxon>
        <taxon>Bacillati</taxon>
        <taxon>Bacillota</taxon>
        <taxon>Negativicutes</taxon>
        <taxon>Selenomonadales</taxon>
        <taxon>Selenomonadaceae</taxon>
        <taxon>Anaerovibrio</taxon>
    </lineage>
</organism>
<dbReference type="PANTHER" id="PTHR43179:SF12">
    <property type="entry name" value="GALACTOFURANOSYLTRANSFERASE GLFT2"/>
    <property type="match status" value="1"/>
</dbReference>
<name>A0A1M6EDJ9_9FIRM</name>
<dbReference type="InterPro" id="IPR029044">
    <property type="entry name" value="Nucleotide-diphossugar_trans"/>
</dbReference>
<feature type="domain" description="Glycosyltransferase 2-like" evidence="5">
    <location>
        <begin position="7"/>
        <end position="176"/>
    </location>
</feature>